<keyword evidence="2" id="KW-1185">Reference proteome</keyword>
<evidence type="ECO:0000313" key="2">
    <source>
        <dbReference type="Proteomes" id="UP001062846"/>
    </source>
</evidence>
<gene>
    <name evidence="1" type="ORF">RHMOL_Rhmol08G0234700</name>
</gene>
<evidence type="ECO:0000313" key="1">
    <source>
        <dbReference type="EMBL" id="KAI8543643.1"/>
    </source>
</evidence>
<reference evidence="1" key="1">
    <citation type="submission" date="2022-02" db="EMBL/GenBank/DDBJ databases">
        <title>Plant Genome Project.</title>
        <authorList>
            <person name="Zhang R.-G."/>
        </authorList>
    </citation>
    <scope>NUCLEOTIDE SEQUENCE</scope>
    <source>
        <strain evidence="1">AT1</strain>
    </source>
</reference>
<dbReference type="Proteomes" id="UP001062846">
    <property type="component" value="Chromosome 8"/>
</dbReference>
<protein>
    <submittedName>
        <fullName evidence="1">Uncharacterized protein</fullName>
    </submittedName>
</protein>
<accession>A0ACC0MTK3</accession>
<proteinExistence type="predicted"/>
<sequence length="385" mass="42812">MPRRGNHSSCEVKQKSLEAMLNQVQAQLDALRGQTPYIPQFQDLGSNNWRSDDIWISPQCDPIVTESRTRTKDDLPPPNQNSKAKKESVGSIENIVAHGTMYETVSNDEAMHTQLGDSNVRVTVDFVIVTCAHLPIPVPGSVTLVGEAVGYQMARPKNLVLVDDESKQCKLAVGFIENIVAHGRMYETVSSDETIHTLPLGEFNVRVCVDFVIIPHALLPIPIPGDATTVGEVVGYELAWPKNLVLVNDERAPKHVQVSANELFASYAALMEYEDTMFIILEKGIFGVELEFSLTREDMEFICQFKALSLSCIMLYISYLHVAIKETNLDTRFLFVNPSIISGKFKTGEVSKATMLANRLQEAKAGQLVFVPYNLELVLVLFVIP</sequence>
<dbReference type="EMBL" id="CM046395">
    <property type="protein sequence ID" value="KAI8543643.1"/>
    <property type="molecule type" value="Genomic_DNA"/>
</dbReference>
<name>A0ACC0MTK3_RHOML</name>
<comment type="caution">
    <text evidence="1">The sequence shown here is derived from an EMBL/GenBank/DDBJ whole genome shotgun (WGS) entry which is preliminary data.</text>
</comment>
<organism evidence="1 2">
    <name type="scientific">Rhododendron molle</name>
    <name type="common">Chinese azalea</name>
    <name type="synonym">Azalea mollis</name>
    <dbReference type="NCBI Taxonomy" id="49168"/>
    <lineage>
        <taxon>Eukaryota</taxon>
        <taxon>Viridiplantae</taxon>
        <taxon>Streptophyta</taxon>
        <taxon>Embryophyta</taxon>
        <taxon>Tracheophyta</taxon>
        <taxon>Spermatophyta</taxon>
        <taxon>Magnoliopsida</taxon>
        <taxon>eudicotyledons</taxon>
        <taxon>Gunneridae</taxon>
        <taxon>Pentapetalae</taxon>
        <taxon>asterids</taxon>
        <taxon>Ericales</taxon>
        <taxon>Ericaceae</taxon>
        <taxon>Ericoideae</taxon>
        <taxon>Rhodoreae</taxon>
        <taxon>Rhododendron</taxon>
    </lineage>
</organism>